<reference evidence="1" key="2">
    <citation type="submission" date="2016-05" db="EMBL/GenBank/DDBJ databases">
        <title>Comparative analysis highlights variable genome content of wheat rusts and divergence of the mating loci.</title>
        <authorList>
            <person name="Cuomo C.A."/>
            <person name="Bakkeren G."/>
            <person name="Szabo L."/>
            <person name="Khalil H."/>
            <person name="Joly D."/>
            <person name="Goldberg J."/>
            <person name="Young S."/>
            <person name="Zeng Q."/>
            <person name="Fellers J."/>
        </authorList>
    </citation>
    <scope>NUCLEOTIDE SEQUENCE [LARGE SCALE GENOMIC DNA]</scope>
    <source>
        <strain evidence="1">1-1 BBBD Race 1</strain>
    </source>
</reference>
<accession>A0A180GHN8</accession>
<dbReference type="VEuPathDB" id="FungiDB:PTTG_27744"/>
<protein>
    <submittedName>
        <fullName evidence="1 2">Uncharacterized protein</fullName>
    </submittedName>
</protein>
<reference evidence="2 3" key="3">
    <citation type="journal article" date="2017" name="G3 (Bethesda)">
        <title>Comparative analysis highlights variable genome content of wheat rusts and divergence of the mating loci.</title>
        <authorList>
            <person name="Cuomo C.A."/>
            <person name="Bakkeren G."/>
            <person name="Khalil H.B."/>
            <person name="Panwar V."/>
            <person name="Joly D."/>
            <person name="Linning R."/>
            <person name="Sakthikumar S."/>
            <person name="Song X."/>
            <person name="Adiconis X."/>
            <person name="Fan L."/>
            <person name="Goldberg J.M."/>
            <person name="Levin J.Z."/>
            <person name="Young S."/>
            <person name="Zeng Q."/>
            <person name="Anikster Y."/>
            <person name="Bruce M."/>
            <person name="Wang M."/>
            <person name="Yin C."/>
            <person name="McCallum B."/>
            <person name="Szabo L.J."/>
            <person name="Hulbert S."/>
            <person name="Chen X."/>
            <person name="Fellers J.P."/>
        </authorList>
    </citation>
    <scope>NUCLEOTIDE SEQUENCE</scope>
    <source>
        <strain evidence="2">isolate 1-1 / race 1 (BBBD)</strain>
        <strain evidence="3">Isolate 1-1 / race 1 (BBBD)</strain>
    </source>
</reference>
<organism evidence="1">
    <name type="scientific">Puccinia triticina (isolate 1-1 / race 1 (BBBD))</name>
    <name type="common">Brown leaf rust fungus</name>
    <dbReference type="NCBI Taxonomy" id="630390"/>
    <lineage>
        <taxon>Eukaryota</taxon>
        <taxon>Fungi</taxon>
        <taxon>Dikarya</taxon>
        <taxon>Basidiomycota</taxon>
        <taxon>Pucciniomycotina</taxon>
        <taxon>Pucciniomycetes</taxon>
        <taxon>Pucciniales</taxon>
        <taxon>Pucciniaceae</taxon>
        <taxon>Puccinia</taxon>
    </lineage>
</organism>
<evidence type="ECO:0000313" key="2">
    <source>
        <dbReference type="EnsemblFungi" id="PTTG_27744-t43_1-p1"/>
    </source>
</evidence>
<reference evidence="2" key="4">
    <citation type="submission" date="2025-05" db="UniProtKB">
        <authorList>
            <consortium name="EnsemblFungi"/>
        </authorList>
    </citation>
    <scope>IDENTIFICATION</scope>
    <source>
        <strain evidence="2">isolate 1-1 / race 1 (BBBD)</strain>
    </source>
</reference>
<dbReference type="EMBL" id="ADAS02000068">
    <property type="protein sequence ID" value="OAV92195.1"/>
    <property type="molecule type" value="Genomic_DNA"/>
</dbReference>
<evidence type="ECO:0000313" key="1">
    <source>
        <dbReference type="EMBL" id="OAV92195.1"/>
    </source>
</evidence>
<dbReference type="EnsemblFungi" id="PTTG_27744-t43_1">
    <property type="protein sequence ID" value="PTTG_27744-t43_1-p1"/>
    <property type="gene ID" value="PTTG_27744"/>
</dbReference>
<dbReference type="Proteomes" id="UP000005240">
    <property type="component" value="Unassembled WGS sequence"/>
</dbReference>
<sequence>MSTSCLLILKSLNEMKLVLLFATVIALLGMHLEGTKGMPAKKLVNRLDRRAPMGRGRPLTRGELRDLKSKSLDMKKGGGKHYLPSGDYAYFEDGFE</sequence>
<gene>
    <name evidence="1" type="ORF">PTTG_27744</name>
</gene>
<proteinExistence type="predicted"/>
<reference evidence="1" key="1">
    <citation type="submission" date="2009-11" db="EMBL/GenBank/DDBJ databases">
        <authorList>
            <consortium name="The Broad Institute Genome Sequencing Platform"/>
            <person name="Ward D."/>
            <person name="Feldgarden M."/>
            <person name="Earl A."/>
            <person name="Young S.K."/>
            <person name="Zeng Q."/>
            <person name="Koehrsen M."/>
            <person name="Alvarado L."/>
            <person name="Berlin A."/>
            <person name="Bochicchio J."/>
            <person name="Borenstein D."/>
            <person name="Chapman S.B."/>
            <person name="Chen Z."/>
            <person name="Engels R."/>
            <person name="Freedman E."/>
            <person name="Gellesch M."/>
            <person name="Goldberg J."/>
            <person name="Griggs A."/>
            <person name="Gujja S."/>
            <person name="Heilman E."/>
            <person name="Heiman D."/>
            <person name="Hepburn T."/>
            <person name="Howarth C."/>
            <person name="Jen D."/>
            <person name="Larson L."/>
            <person name="Lewis B."/>
            <person name="Mehta T."/>
            <person name="Park D."/>
            <person name="Pearson M."/>
            <person name="Roberts A."/>
            <person name="Saif S."/>
            <person name="Shea T."/>
            <person name="Shenoy N."/>
            <person name="Sisk P."/>
            <person name="Stolte C."/>
            <person name="Sykes S."/>
            <person name="Thomson T."/>
            <person name="Walk T."/>
            <person name="White J."/>
            <person name="Yandava C."/>
            <person name="Izard J."/>
            <person name="Baranova O.V."/>
            <person name="Blanton J.M."/>
            <person name="Tanner A.C."/>
            <person name="Dewhirst F.E."/>
            <person name="Haas B."/>
            <person name="Nusbaum C."/>
            <person name="Birren B."/>
        </authorList>
    </citation>
    <scope>NUCLEOTIDE SEQUENCE [LARGE SCALE GENOMIC DNA]</scope>
    <source>
        <strain evidence="1">1-1 BBBD Race 1</strain>
    </source>
</reference>
<dbReference type="AlphaFoldDB" id="A0A180GHN8"/>
<keyword evidence="3" id="KW-1185">Reference proteome</keyword>
<evidence type="ECO:0000313" key="3">
    <source>
        <dbReference type="Proteomes" id="UP000005240"/>
    </source>
</evidence>
<name>A0A180GHN8_PUCT1</name>